<proteinExistence type="predicted"/>
<keyword evidence="2" id="KW-1185">Reference proteome</keyword>
<dbReference type="RefSeq" id="WP_188039417.1">
    <property type="nucleotide sequence ID" value="NZ_JACVHF010000005.1"/>
</dbReference>
<dbReference type="InterPro" id="IPR051454">
    <property type="entry name" value="RNA/ubiquinone_mod_enzymes"/>
</dbReference>
<gene>
    <name evidence="1" type="ORF">H1S01_07220</name>
</gene>
<dbReference type="Pfam" id="PF01136">
    <property type="entry name" value="Peptidase_U32"/>
    <property type="match status" value="1"/>
</dbReference>
<evidence type="ECO:0000313" key="1">
    <source>
        <dbReference type="EMBL" id="MBC9784300.1"/>
    </source>
</evidence>
<organism evidence="1 2">
    <name type="scientific">Heliobacterium chlorum</name>
    <dbReference type="NCBI Taxonomy" id="2698"/>
    <lineage>
        <taxon>Bacteria</taxon>
        <taxon>Bacillati</taxon>
        <taxon>Bacillota</taxon>
        <taxon>Clostridia</taxon>
        <taxon>Eubacteriales</taxon>
        <taxon>Heliobacteriaceae</taxon>
        <taxon>Heliobacterium</taxon>
    </lineage>
</organism>
<dbReference type="Proteomes" id="UP000617402">
    <property type="component" value="Unassembled WGS sequence"/>
</dbReference>
<dbReference type="PANTHER" id="PTHR30217:SF10">
    <property type="entry name" value="23S RRNA 5-HYDROXYCYTIDINE C2501 SYNTHASE"/>
    <property type="match status" value="1"/>
</dbReference>
<dbReference type="InterPro" id="IPR001539">
    <property type="entry name" value="Peptidase_U32"/>
</dbReference>
<evidence type="ECO:0000313" key="2">
    <source>
        <dbReference type="Proteomes" id="UP000617402"/>
    </source>
</evidence>
<accession>A0ABR7T2U3</accession>
<protein>
    <submittedName>
        <fullName evidence="1">Uncharacterized protein</fullName>
    </submittedName>
</protein>
<sequence length="338" mass="39310">MKRLPSLYSIPLKWDVSFVDKILEYETAKRRISYFYGCLDLEGFTHGRKQKGDHPGLKEAKKIVDHIHHRDRKFKYLLNGLEPSYGTVDDEERKKQIKIIHDQLQPDAVVCSTEKTLTLVRELYPDWEIHLSTISRVKSLEELQPYLAYHPKIVVAQHDLPKEPVALIQIVRFCKQQDIALEIMVTDGCIYQCPWMKNHYQTLSDGLDDRTFHQRCAEERRKHPAQWLASASFIRPADISFYEDLGISNFKLTGRGQRRDYLVRVAQAYLQGVFEGNVAELMDVENSSEKSTLPVIDEQAFDGLIQELFQDKSKRWIPLVNQYFLRAVKEGTVKPTDA</sequence>
<reference evidence="1 2" key="1">
    <citation type="submission" date="2020-07" db="EMBL/GenBank/DDBJ databases">
        <title>Draft whole-genome sequence of Heliobacterium chlorum DSM 3682, type strain.</title>
        <authorList>
            <person name="Kyndt J.A."/>
            <person name="Meyer T.E."/>
            <person name="Imhoff J.F."/>
        </authorList>
    </citation>
    <scope>NUCLEOTIDE SEQUENCE [LARGE SCALE GENOMIC DNA]</scope>
    <source>
        <strain evidence="1 2">DSM 3682</strain>
    </source>
</reference>
<comment type="caution">
    <text evidence="1">The sequence shown here is derived from an EMBL/GenBank/DDBJ whole genome shotgun (WGS) entry which is preliminary data.</text>
</comment>
<dbReference type="EMBL" id="JACVHF010000005">
    <property type="protein sequence ID" value="MBC9784300.1"/>
    <property type="molecule type" value="Genomic_DNA"/>
</dbReference>
<name>A0ABR7T2U3_HELCL</name>
<dbReference type="PANTHER" id="PTHR30217">
    <property type="entry name" value="PEPTIDASE U32 FAMILY"/>
    <property type="match status" value="1"/>
</dbReference>